<dbReference type="PANTHER" id="PTHR15034:SF5">
    <property type="entry name" value="DEATH DOMAIN-CONTAINING PROTEIN CRADD"/>
    <property type="match status" value="1"/>
</dbReference>
<dbReference type="PANTHER" id="PTHR15034">
    <property type="entry name" value="DEATH DOMAIN-CONTAINING PROTEIN CRADD"/>
    <property type="match status" value="1"/>
</dbReference>
<dbReference type="Pfam" id="PF00531">
    <property type="entry name" value="Death"/>
    <property type="match status" value="1"/>
</dbReference>
<dbReference type="PROSITE" id="PS50017">
    <property type="entry name" value="DEATH_DOMAIN"/>
    <property type="match status" value="1"/>
</dbReference>
<evidence type="ECO:0000313" key="4">
    <source>
        <dbReference type="Proteomes" id="UP000678393"/>
    </source>
</evidence>
<feature type="domain" description="Death" evidence="1">
    <location>
        <begin position="126"/>
        <end position="199"/>
    </location>
</feature>
<dbReference type="Gene3D" id="1.10.533.10">
    <property type="entry name" value="Death Domain, Fas"/>
    <property type="match status" value="2"/>
</dbReference>
<dbReference type="GO" id="GO:0002020">
    <property type="term" value="F:protease binding"/>
    <property type="evidence" value="ECO:0007669"/>
    <property type="project" value="InterPro"/>
</dbReference>
<keyword evidence="4" id="KW-1185">Reference proteome</keyword>
<feature type="domain" description="CARD" evidence="2">
    <location>
        <begin position="10"/>
        <end position="100"/>
    </location>
</feature>
<dbReference type="CDD" id="cd01671">
    <property type="entry name" value="CARD"/>
    <property type="match status" value="1"/>
</dbReference>
<dbReference type="InterPro" id="IPR037939">
    <property type="entry name" value="CRADD"/>
</dbReference>
<reference evidence="3" key="1">
    <citation type="submission" date="2021-04" db="EMBL/GenBank/DDBJ databases">
        <authorList>
            <consortium name="Molecular Ecology Group"/>
        </authorList>
    </citation>
    <scope>NUCLEOTIDE SEQUENCE</scope>
</reference>
<dbReference type="InterPro" id="IPR011029">
    <property type="entry name" value="DEATH-like_dom_sf"/>
</dbReference>
<proteinExistence type="predicted"/>
<gene>
    <name evidence="3" type="ORF">CUNI_LOCUS4803</name>
</gene>
<dbReference type="GO" id="GO:0042981">
    <property type="term" value="P:regulation of apoptotic process"/>
    <property type="evidence" value="ECO:0007669"/>
    <property type="project" value="InterPro"/>
</dbReference>
<accession>A0A8S3YUF6</accession>
<dbReference type="OrthoDB" id="5981554at2759"/>
<dbReference type="Proteomes" id="UP000678393">
    <property type="component" value="Unassembled WGS sequence"/>
</dbReference>
<dbReference type="EMBL" id="CAJHNH020000672">
    <property type="protein sequence ID" value="CAG5119245.1"/>
    <property type="molecule type" value="Genomic_DNA"/>
</dbReference>
<dbReference type="GO" id="GO:0070513">
    <property type="term" value="F:death domain binding"/>
    <property type="evidence" value="ECO:0007669"/>
    <property type="project" value="InterPro"/>
</dbReference>
<name>A0A8S3YUF6_9EUPU</name>
<evidence type="ECO:0000313" key="3">
    <source>
        <dbReference type="EMBL" id="CAG5119245.1"/>
    </source>
</evidence>
<dbReference type="Pfam" id="PF00619">
    <property type="entry name" value="CARD"/>
    <property type="match status" value="1"/>
</dbReference>
<evidence type="ECO:0000259" key="2">
    <source>
        <dbReference type="PROSITE" id="PS50209"/>
    </source>
</evidence>
<dbReference type="PROSITE" id="PS50209">
    <property type="entry name" value="CARD"/>
    <property type="match status" value="1"/>
</dbReference>
<dbReference type="AlphaFoldDB" id="A0A8S3YUF6"/>
<protein>
    <recommendedName>
        <fullName evidence="5">Death domain-containing protein</fullName>
    </recommendedName>
</protein>
<sequence>MIMPKTRGKLKPGDENSLRANYSYLAGEIDAQYLVAELFSQFVIDANDKEKIQSKATARERTLVLLDVLLDSGPGEAYNKFVEVLTKEYPDAAEKLKEEAPFEETLQPQYSWYEELPAEIKNCVITEADASRISNAIGGGWRHVMALLGIRDVEIQQELFNHPHAGPADFITTFLIKWRQRQFRQATVDKLVSVLKEVDEAGTCTVDWGKVEKALKKNLPQV</sequence>
<dbReference type="InterPro" id="IPR001315">
    <property type="entry name" value="CARD"/>
</dbReference>
<dbReference type="GO" id="GO:0007165">
    <property type="term" value="P:signal transduction"/>
    <property type="evidence" value="ECO:0007669"/>
    <property type="project" value="InterPro"/>
</dbReference>
<dbReference type="InterPro" id="IPR000488">
    <property type="entry name" value="Death_dom"/>
</dbReference>
<evidence type="ECO:0008006" key="5">
    <source>
        <dbReference type="Google" id="ProtNLM"/>
    </source>
</evidence>
<comment type="caution">
    <text evidence="3">The sequence shown here is derived from an EMBL/GenBank/DDBJ whole genome shotgun (WGS) entry which is preliminary data.</text>
</comment>
<organism evidence="3 4">
    <name type="scientific">Candidula unifasciata</name>
    <dbReference type="NCBI Taxonomy" id="100452"/>
    <lineage>
        <taxon>Eukaryota</taxon>
        <taxon>Metazoa</taxon>
        <taxon>Spiralia</taxon>
        <taxon>Lophotrochozoa</taxon>
        <taxon>Mollusca</taxon>
        <taxon>Gastropoda</taxon>
        <taxon>Heterobranchia</taxon>
        <taxon>Euthyneura</taxon>
        <taxon>Panpulmonata</taxon>
        <taxon>Eupulmonata</taxon>
        <taxon>Stylommatophora</taxon>
        <taxon>Helicina</taxon>
        <taxon>Helicoidea</taxon>
        <taxon>Geomitridae</taxon>
        <taxon>Candidula</taxon>
    </lineage>
</organism>
<evidence type="ECO:0000259" key="1">
    <source>
        <dbReference type="PROSITE" id="PS50017"/>
    </source>
</evidence>
<dbReference type="SUPFAM" id="SSF47986">
    <property type="entry name" value="DEATH domain"/>
    <property type="match status" value="2"/>
</dbReference>